<evidence type="ECO:0000256" key="1">
    <source>
        <dbReference type="ARBA" id="ARBA00022448"/>
    </source>
</evidence>
<dbReference type="InterPro" id="IPR038377">
    <property type="entry name" value="Na/Glc_symporter_sf"/>
</dbReference>
<keyword evidence="7" id="KW-1133">Transmembrane helix</keyword>
<dbReference type="InterPro" id="IPR052244">
    <property type="entry name" value="Choline_transporter"/>
</dbReference>
<evidence type="ECO:0000256" key="4">
    <source>
        <dbReference type="ARBA" id="ARBA00023065"/>
    </source>
</evidence>
<keyword evidence="2" id="KW-0769">Symport</keyword>
<name>A0A183F1R1_9BILA</name>
<evidence type="ECO:0000256" key="5">
    <source>
        <dbReference type="ARBA" id="ARBA00023180"/>
    </source>
</evidence>
<dbReference type="AlphaFoldDB" id="A0A183F1R1"/>
<dbReference type="Gene3D" id="1.20.1730.10">
    <property type="entry name" value="Sodium/glucose cotransporter"/>
    <property type="match status" value="1"/>
</dbReference>
<dbReference type="GO" id="GO:0005307">
    <property type="term" value="F:choline:sodium symporter activity"/>
    <property type="evidence" value="ECO:0007669"/>
    <property type="project" value="TreeGrafter"/>
</dbReference>
<evidence type="ECO:0000256" key="6">
    <source>
        <dbReference type="ARBA" id="ARBA00023201"/>
    </source>
</evidence>
<organism evidence="8">
    <name type="scientific">Gongylonema pulchrum</name>
    <dbReference type="NCBI Taxonomy" id="637853"/>
    <lineage>
        <taxon>Eukaryota</taxon>
        <taxon>Metazoa</taxon>
        <taxon>Ecdysozoa</taxon>
        <taxon>Nematoda</taxon>
        <taxon>Chromadorea</taxon>
        <taxon>Rhabditida</taxon>
        <taxon>Spirurina</taxon>
        <taxon>Spiruromorpha</taxon>
        <taxon>Spiruroidea</taxon>
        <taxon>Gongylonematidae</taxon>
        <taxon>Gongylonema</taxon>
    </lineage>
</organism>
<evidence type="ECO:0000313" key="8">
    <source>
        <dbReference type="WBParaSite" id="GPUH_0002718201-mRNA-1"/>
    </source>
</evidence>
<sequence length="56" mass="6357">LGCQAPFGYALSLVAGGILFAKKMREEGYITMLDPFQVLFDKNRKKARIFCAFFAY</sequence>
<keyword evidence="6" id="KW-0739">Sodium transport</keyword>
<evidence type="ECO:0000256" key="2">
    <source>
        <dbReference type="ARBA" id="ARBA00022847"/>
    </source>
</evidence>
<keyword evidence="4" id="KW-0406">Ion transport</keyword>
<keyword evidence="7" id="KW-0812">Transmembrane</keyword>
<accession>A0A183F1R1</accession>
<reference evidence="8" key="1">
    <citation type="submission" date="2016-06" db="UniProtKB">
        <authorList>
            <consortium name="WormBaseParasite"/>
        </authorList>
    </citation>
    <scope>IDENTIFICATION</scope>
</reference>
<keyword evidence="3" id="KW-0915">Sodium</keyword>
<keyword evidence="7" id="KW-0472">Membrane</keyword>
<feature type="transmembrane region" description="Helical" evidence="7">
    <location>
        <begin position="6"/>
        <end position="22"/>
    </location>
</feature>
<dbReference type="PANTHER" id="PTHR45897">
    <property type="entry name" value="HIGH-AFFINITY CHOLINE TRANSPORTER 1"/>
    <property type="match status" value="1"/>
</dbReference>
<evidence type="ECO:0000256" key="7">
    <source>
        <dbReference type="SAM" id="Phobius"/>
    </source>
</evidence>
<dbReference type="WBParaSite" id="GPUH_0002718201-mRNA-1">
    <property type="protein sequence ID" value="GPUH_0002718201-mRNA-1"/>
    <property type="gene ID" value="GPUH_0002718201"/>
</dbReference>
<keyword evidence="1" id="KW-0813">Transport</keyword>
<keyword evidence="5" id="KW-0325">Glycoprotein</keyword>
<proteinExistence type="predicted"/>
<evidence type="ECO:0000256" key="3">
    <source>
        <dbReference type="ARBA" id="ARBA00023053"/>
    </source>
</evidence>
<dbReference type="GO" id="GO:0008292">
    <property type="term" value="P:acetylcholine biosynthetic process"/>
    <property type="evidence" value="ECO:0007669"/>
    <property type="project" value="TreeGrafter"/>
</dbReference>
<dbReference type="GO" id="GO:0005886">
    <property type="term" value="C:plasma membrane"/>
    <property type="evidence" value="ECO:0007669"/>
    <property type="project" value="TreeGrafter"/>
</dbReference>
<dbReference type="PANTHER" id="PTHR45897:SF4">
    <property type="entry name" value="HIGH-AFFINITY CHOLINE TRANSPORTER 1"/>
    <property type="match status" value="1"/>
</dbReference>
<protein>
    <submittedName>
        <fullName evidence="8">PALP domain-containing protein</fullName>
    </submittedName>
</protein>